<dbReference type="Pfam" id="PF00460">
    <property type="entry name" value="Flg_bb_rod"/>
    <property type="match status" value="1"/>
</dbReference>
<evidence type="ECO:0000256" key="3">
    <source>
        <dbReference type="ARBA" id="ARBA00009677"/>
    </source>
</evidence>
<dbReference type="PRINTS" id="PR01005">
    <property type="entry name" value="FLGHOOKAP1"/>
</dbReference>
<sequence length="551" mass="60166">MRSTFMGLEASKRGLFTQQSALYTTGHNISNANTVGYSRQKVNMEPTLGYPGVGLDTPKTAGFIGTGVQASAVQRVRDDFVDKQFRQETNKLGYWEARSHNITQMEDILNEPSDYGLAKSMNEFWNSLQDLNVNPEDGGARAVVVQRAIAVADSFHYMSNSINQLKENAGEEIGILLKDTNSILEQIASLNQQIIAVEPNGYMPNDLYDARDNLIDQLSTYFPVEIEQVKSGGNSLAIAEGSLTVSLKLTNGKTIKLVDGKNYAQLRNSGLDTETDGITPNGAVTGLHIVKVNEDKTETFLSNDWSTTEQTINNISSFSALGKYKGLVESYGYKSGIDANGLPIERGLLPQMLSNLNLMAQEFASEFNRVHKLGTDLSGNTGENFFVENGAVNPNDNEAVDGITAGNIYVSSRLINDQNLIAASDSQEIEESLGVFIPNPEPGNGKNALNLANVKFTKIDALEDVSVQTYFEGLIGQLGVDGQQAYRLQYNAQTLQQAVTERRASISSVSLDEEMTNMITFQQAYNANARMITVIDETLDKIINGLGRVGL</sequence>
<dbReference type="OrthoDB" id="9802553at2"/>
<dbReference type="GO" id="GO:0005576">
    <property type="term" value="C:extracellular region"/>
    <property type="evidence" value="ECO:0007669"/>
    <property type="project" value="UniProtKB-SubCell"/>
</dbReference>
<comment type="subcellular location">
    <subcellularLocation>
        <location evidence="1 7">Bacterial flagellum</location>
    </subcellularLocation>
    <subcellularLocation>
        <location evidence="2 7">Secreted</location>
    </subcellularLocation>
</comment>
<evidence type="ECO:0000313" key="11">
    <source>
        <dbReference type="EMBL" id="KGR80617.1"/>
    </source>
</evidence>
<keyword evidence="6 7" id="KW-0975">Bacterial flagellum</keyword>
<evidence type="ECO:0000256" key="4">
    <source>
        <dbReference type="ARBA" id="ARBA00016244"/>
    </source>
</evidence>
<dbReference type="RefSeq" id="WP_036182088.1">
    <property type="nucleotide sequence ID" value="NZ_AVDA01000001.1"/>
</dbReference>
<dbReference type="Pfam" id="PF06429">
    <property type="entry name" value="Flg_bbr_C"/>
    <property type="match status" value="1"/>
</dbReference>
<dbReference type="STRING" id="1384049.CD29_01665"/>
<keyword evidence="12" id="KW-1185">Reference proteome</keyword>
<dbReference type="PANTHER" id="PTHR30033:SF1">
    <property type="entry name" value="FLAGELLAR HOOK-ASSOCIATED PROTEIN 1"/>
    <property type="match status" value="1"/>
</dbReference>
<evidence type="ECO:0000313" key="12">
    <source>
        <dbReference type="Proteomes" id="UP000030416"/>
    </source>
</evidence>
<dbReference type="InterPro" id="IPR001444">
    <property type="entry name" value="Flag_bb_rod_N"/>
</dbReference>
<dbReference type="EMBL" id="JPVN01000001">
    <property type="protein sequence ID" value="KGR80617.1"/>
    <property type="molecule type" value="Genomic_DNA"/>
</dbReference>
<dbReference type="InterPro" id="IPR010930">
    <property type="entry name" value="Flg_bb/hook_C_dom"/>
</dbReference>
<keyword evidence="11" id="KW-0969">Cilium</keyword>
<dbReference type="eggNOG" id="COG1256">
    <property type="taxonomic scope" value="Bacteria"/>
</dbReference>
<feature type="domain" description="Flagellar hook-associated protein FlgK helical" evidence="10">
    <location>
        <begin position="103"/>
        <end position="386"/>
    </location>
</feature>
<name>A0A0A3J0N4_9BACL</name>
<comment type="caution">
    <text evidence="11">The sequence shown here is derived from an EMBL/GenBank/DDBJ whole genome shotgun (WGS) entry which is preliminary data.</text>
</comment>
<dbReference type="AlphaFoldDB" id="A0A0A3J0N4"/>
<keyword evidence="5 7" id="KW-0964">Secreted</keyword>
<dbReference type="NCBIfam" id="TIGR02492">
    <property type="entry name" value="flgK_ends"/>
    <property type="match status" value="1"/>
</dbReference>
<evidence type="ECO:0000259" key="8">
    <source>
        <dbReference type="Pfam" id="PF00460"/>
    </source>
</evidence>
<gene>
    <name evidence="7 11" type="primary">flgK</name>
    <name evidence="11" type="ORF">CD29_01665</name>
</gene>
<evidence type="ECO:0000256" key="2">
    <source>
        <dbReference type="ARBA" id="ARBA00004613"/>
    </source>
</evidence>
<keyword evidence="11" id="KW-0966">Cell projection</keyword>
<dbReference type="GO" id="GO:0005198">
    <property type="term" value="F:structural molecule activity"/>
    <property type="evidence" value="ECO:0007669"/>
    <property type="project" value="UniProtKB-UniRule"/>
</dbReference>
<dbReference type="Proteomes" id="UP000030416">
    <property type="component" value="Unassembled WGS sequence"/>
</dbReference>
<evidence type="ECO:0000259" key="10">
    <source>
        <dbReference type="Pfam" id="PF22638"/>
    </source>
</evidence>
<dbReference type="PANTHER" id="PTHR30033">
    <property type="entry name" value="FLAGELLAR HOOK-ASSOCIATED PROTEIN 1"/>
    <property type="match status" value="1"/>
</dbReference>
<keyword evidence="11" id="KW-0282">Flagellum</keyword>
<protein>
    <recommendedName>
        <fullName evidence="4 7">Flagellar hook-associated protein 1</fullName>
        <shortName evidence="7">HAP1</shortName>
    </recommendedName>
</protein>
<proteinExistence type="inferred from homology"/>
<comment type="similarity">
    <text evidence="3 7">Belongs to the flagella basal body rod proteins family.</text>
</comment>
<evidence type="ECO:0000259" key="9">
    <source>
        <dbReference type="Pfam" id="PF06429"/>
    </source>
</evidence>
<dbReference type="Pfam" id="PF22638">
    <property type="entry name" value="FlgK_D1"/>
    <property type="match status" value="1"/>
</dbReference>
<evidence type="ECO:0000256" key="5">
    <source>
        <dbReference type="ARBA" id="ARBA00022525"/>
    </source>
</evidence>
<reference evidence="11 12" key="1">
    <citation type="submission" date="2014-02" db="EMBL/GenBank/DDBJ databases">
        <title>Draft genome sequence of Lysinibacillus manganicus DSM 26584T.</title>
        <authorList>
            <person name="Zhang F."/>
            <person name="Wang G."/>
            <person name="Zhang L."/>
        </authorList>
    </citation>
    <scope>NUCLEOTIDE SEQUENCE [LARGE SCALE GENOMIC DNA]</scope>
    <source>
        <strain evidence="11 12">DSM 26584</strain>
    </source>
</reference>
<accession>A0A0A3J0N4</accession>
<dbReference type="eggNOG" id="COG4786">
    <property type="taxonomic scope" value="Bacteria"/>
</dbReference>
<evidence type="ECO:0000256" key="6">
    <source>
        <dbReference type="ARBA" id="ARBA00023143"/>
    </source>
</evidence>
<dbReference type="SUPFAM" id="SSF64518">
    <property type="entry name" value="Phase 1 flagellin"/>
    <property type="match status" value="1"/>
</dbReference>
<evidence type="ECO:0000256" key="7">
    <source>
        <dbReference type="RuleBase" id="RU362065"/>
    </source>
</evidence>
<dbReference type="GO" id="GO:0044780">
    <property type="term" value="P:bacterial-type flagellum assembly"/>
    <property type="evidence" value="ECO:0007669"/>
    <property type="project" value="InterPro"/>
</dbReference>
<evidence type="ECO:0000256" key="1">
    <source>
        <dbReference type="ARBA" id="ARBA00004365"/>
    </source>
</evidence>
<dbReference type="InterPro" id="IPR002371">
    <property type="entry name" value="FlgK"/>
</dbReference>
<dbReference type="InterPro" id="IPR053927">
    <property type="entry name" value="FlgK_helical"/>
</dbReference>
<dbReference type="GO" id="GO:0009424">
    <property type="term" value="C:bacterial-type flagellum hook"/>
    <property type="evidence" value="ECO:0007669"/>
    <property type="project" value="UniProtKB-UniRule"/>
</dbReference>
<feature type="domain" description="Flagellar basal-body/hook protein C-terminal" evidence="9">
    <location>
        <begin position="506"/>
        <end position="544"/>
    </location>
</feature>
<feature type="domain" description="Flagellar basal body rod protein N-terminal" evidence="8">
    <location>
        <begin position="11"/>
        <end position="37"/>
    </location>
</feature>
<organism evidence="11 12">
    <name type="scientific">Ureibacillus manganicus DSM 26584</name>
    <dbReference type="NCBI Taxonomy" id="1384049"/>
    <lineage>
        <taxon>Bacteria</taxon>
        <taxon>Bacillati</taxon>
        <taxon>Bacillota</taxon>
        <taxon>Bacilli</taxon>
        <taxon>Bacillales</taxon>
        <taxon>Caryophanaceae</taxon>
        <taxon>Ureibacillus</taxon>
    </lineage>
</organism>